<proteinExistence type="predicted"/>
<accession>A0A382I982</accession>
<protein>
    <submittedName>
        <fullName evidence="2">Uncharacterized protein</fullName>
    </submittedName>
</protein>
<organism evidence="2">
    <name type="scientific">marine metagenome</name>
    <dbReference type="NCBI Taxonomy" id="408172"/>
    <lineage>
        <taxon>unclassified sequences</taxon>
        <taxon>metagenomes</taxon>
        <taxon>ecological metagenomes</taxon>
    </lineage>
</organism>
<feature type="region of interest" description="Disordered" evidence="1">
    <location>
        <begin position="1"/>
        <end position="25"/>
    </location>
</feature>
<evidence type="ECO:0000313" key="2">
    <source>
        <dbReference type="EMBL" id="SVB95872.1"/>
    </source>
</evidence>
<reference evidence="2" key="1">
    <citation type="submission" date="2018-05" db="EMBL/GenBank/DDBJ databases">
        <authorList>
            <person name="Lanie J.A."/>
            <person name="Ng W.-L."/>
            <person name="Kazmierczak K.M."/>
            <person name="Andrzejewski T.M."/>
            <person name="Davidsen T.M."/>
            <person name="Wayne K.J."/>
            <person name="Tettelin H."/>
            <person name="Glass J.I."/>
            <person name="Rusch D."/>
            <person name="Podicherti R."/>
            <person name="Tsui H.-C.T."/>
            <person name="Winkler M.E."/>
        </authorList>
    </citation>
    <scope>NUCLEOTIDE SEQUENCE</scope>
</reference>
<evidence type="ECO:0000256" key="1">
    <source>
        <dbReference type="SAM" id="MobiDB-lite"/>
    </source>
</evidence>
<dbReference type="AlphaFoldDB" id="A0A382I982"/>
<dbReference type="EMBL" id="UINC01065814">
    <property type="protein sequence ID" value="SVB95872.1"/>
    <property type="molecule type" value="Genomic_DNA"/>
</dbReference>
<feature type="compositionally biased region" description="Polar residues" evidence="1">
    <location>
        <begin position="15"/>
        <end position="25"/>
    </location>
</feature>
<sequence>MGHESHIVPALPRTGSFSQTEQERS</sequence>
<name>A0A382I982_9ZZZZ</name>
<gene>
    <name evidence="2" type="ORF">METZ01_LOCUS248726</name>
</gene>